<proteinExistence type="predicted"/>
<dbReference type="PANTHER" id="PTHR12864">
    <property type="entry name" value="RAN BINDING PROTEIN 9-RELATED"/>
    <property type="match status" value="1"/>
</dbReference>
<gene>
    <name evidence="2" type="ORF">GLOIN_2v1561625</name>
</gene>
<dbReference type="InterPro" id="IPR050618">
    <property type="entry name" value="Ubq-SigPath_Reg"/>
</dbReference>
<dbReference type="AlphaFoldDB" id="A0A2P4QE52"/>
<dbReference type="PROSITE" id="PS50188">
    <property type="entry name" value="B302_SPRY"/>
    <property type="match status" value="1"/>
</dbReference>
<dbReference type="Proteomes" id="UP000018888">
    <property type="component" value="Unassembled WGS sequence"/>
</dbReference>
<dbReference type="Gene3D" id="2.60.120.920">
    <property type="match status" value="1"/>
</dbReference>
<keyword evidence="3" id="KW-1185">Reference proteome</keyword>
<dbReference type="EMBL" id="AUPC02000056">
    <property type="protein sequence ID" value="POG75911.1"/>
    <property type="molecule type" value="Genomic_DNA"/>
</dbReference>
<dbReference type="SMART" id="SM00449">
    <property type="entry name" value="SPRY"/>
    <property type="match status" value="1"/>
</dbReference>
<dbReference type="InterPro" id="IPR043136">
    <property type="entry name" value="B30.2/SPRY_sf"/>
</dbReference>
<feature type="domain" description="B30.2/SPRY" evidence="1">
    <location>
        <begin position="1"/>
        <end position="112"/>
    </location>
</feature>
<evidence type="ECO:0000313" key="2">
    <source>
        <dbReference type="EMBL" id="POG75911.1"/>
    </source>
</evidence>
<name>A0A2P4QE52_RHIID</name>
<comment type="caution">
    <text evidence="2">The sequence shown here is derived from an EMBL/GenBank/DDBJ whole genome shotgun (WGS) entry which is preliminary data.</text>
</comment>
<reference evidence="2 3" key="2">
    <citation type="journal article" date="2018" name="New Phytol.">
        <title>High intraspecific genome diversity in the model arbuscular mycorrhizal symbiont Rhizophagus irregularis.</title>
        <authorList>
            <person name="Chen E.C.H."/>
            <person name="Morin E."/>
            <person name="Beaudet D."/>
            <person name="Noel J."/>
            <person name="Yildirir G."/>
            <person name="Ndikumana S."/>
            <person name="Charron P."/>
            <person name="St-Onge C."/>
            <person name="Giorgi J."/>
            <person name="Kruger M."/>
            <person name="Marton T."/>
            <person name="Ropars J."/>
            <person name="Grigoriev I.V."/>
            <person name="Hainaut M."/>
            <person name="Henrissat B."/>
            <person name="Roux C."/>
            <person name="Martin F."/>
            <person name="Corradi N."/>
        </authorList>
    </citation>
    <scope>NUCLEOTIDE SEQUENCE [LARGE SCALE GENOMIC DNA]</scope>
    <source>
        <strain evidence="2 3">DAOM 197198</strain>
    </source>
</reference>
<evidence type="ECO:0000259" key="1">
    <source>
        <dbReference type="PROSITE" id="PS50188"/>
    </source>
</evidence>
<dbReference type="SUPFAM" id="SSF49899">
    <property type="entry name" value="Concanavalin A-like lectins/glucanases"/>
    <property type="match status" value="1"/>
</dbReference>
<accession>A0A2P4QE52</accession>
<organism evidence="2 3">
    <name type="scientific">Rhizophagus irregularis (strain DAOM 181602 / DAOM 197198 / MUCL 43194)</name>
    <name type="common">Arbuscular mycorrhizal fungus</name>
    <name type="synonym">Glomus intraradices</name>
    <dbReference type="NCBI Taxonomy" id="747089"/>
    <lineage>
        <taxon>Eukaryota</taxon>
        <taxon>Fungi</taxon>
        <taxon>Fungi incertae sedis</taxon>
        <taxon>Mucoromycota</taxon>
        <taxon>Glomeromycotina</taxon>
        <taxon>Glomeromycetes</taxon>
        <taxon>Glomerales</taxon>
        <taxon>Glomeraceae</taxon>
        <taxon>Rhizophagus</taxon>
    </lineage>
</organism>
<dbReference type="VEuPathDB" id="FungiDB:RhiirFUN_010850"/>
<dbReference type="InterPro" id="IPR001870">
    <property type="entry name" value="B30.2/SPRY"/>
</dbReference>
<dbReference type="Pfam" id="PF00622">
    <property type="entry name" value="SPRY"/>
    <property type="match status" value="1"/>
</dbReference>
<sequence length="152" mass="16792">MDPYNTNIAIGLATKPYPHFRLPGLNLYSVGYHSINGQKFNNDSIGIEYGPDWTKVEDTIGCGYYSDSGDVFFTKNGKFLGCAFTNIKHIWFPTIGANSPCTIEINFGDNPDNEFKYKEAIGYGPGGSILLSKRRSLKSRNNIKGSSSESKT</sequence>
<dbReference type="InterPro" id="IPR003877">
    <property type="entry name" value="SPRY_dom"/>
</dbReference>
<dbReference type="InterPro" id="IPR013320">
    <property type="entry name" value="ConA-like_dom_sf"/>
</dbReference>
<protein>
    <recommendedName>
        <fullName evidence="1">B30.2/SPRY domain-containing protein</fullName>
    </recommendedName>
</protein>
<reference evidence="2 3" key="1">
    <citation type="journal article" date="2013" name="Proc. Natl. Acad. Sci. U.S.A.">
        <title>Genome of an arbuscular mycorrhizal fungus provides insight into the oldest plant symbiosis.</title>
        <authorList>
            <person name="Tisserant E."/>
            <person name="Malbreil M."/>
            <person name="Kuo A."/>
            <person name="Kohler A."/>
            <person name="Symeonidi A."/>
            <person name="Balestrini R."/>
            <person name="Charron P."/>
            <person name="Duensing N."/>
            <person name="Frei Dit Frey N."/>
            <person name="Gianinazzi-Pearson V."/>
            <person name="Gilbert L.B."/>
            <person name="Handa Y."/>
            <person name="Herr J.R."/>
            <person name="Hijri M."/>
            <person name="Koul R."/>
            <person name="Kawaguchi M."/>
            <person name="Krajinski F."/>
            <person name="Lammers P.J."/>
            <person name="Masclaux F.G."/>
            <person name="Murat C."/>
            <person name="Morin E."/>
            <person name="Ndikumana S."/>
            <person name="Pagni M."/>
            <person name="Petitpierre D."/>
            <person name="Requena N."/>
            <person name="Rosikiewicz P."/>
            <person name="Riley R."/>
            <person name="Saito K."/>
            <person name="San Clemente H."/>
            <person name="Shapiro H."/>
            <person name="van Tuinen D."/>
            <person name="Becard G."/>
            <person name="Bonfante P."/>
            <person name="Paszkowski U."/>
            <person name="Shachar-Hill Y.Y."/>
            <person name="Tuskan G.A."/>
            <person name="Young P.W."/>
            <person name="Sanders I.R."/>
            <person name="Henrissat B."/>
            <person name="Rensing S.A."/>
            <person name="Grigoriev I.V."/>
            <person name="Corradi N."/>
            <person name="Roux C."/>
            <person name="Martin F."/>
        </authorList>
    </citation>
    <scope>NUCLEOTIDE SEQUENCE [LARGE SCALE GENOMIC DNA]</scope>
    <source>
        <strain evidence="2 3">DAOM 197198</strain>
    </source>
</reference>
<evidence type="ECO:0000313" key="3">
    <source>
        <dbReference type="Proteomes" id="UP000018888"/>
    </source>
</evidence>